<keyword evidence="2 5" id="KW-0238">DNA-binding</keyword>
<dbReference type="InterPro" id="IPR018062">
    <property type="entry name" value="HTH_AraC-typ_CS"/>
</dbReference>
<dbReference type="InterPro" id="IPR018060">
    <property type="entry name" value="HTH_AraC"/>
</dbReference>
<keyword evidence="1" id="KW-0805">Transcription regulation</keyword>
<dbReference type="RefSeq" id="WP_283412467.1">
    <property type="nucleotide sequence ID" value="NZ_FXUA01000002.1"/>
</dbReference>
<evidence type="ECO:0000256" key="2">
    <source>
        <dbReference type="ARBA" id="ARBA00023125"/>
    </source>
</evidence>
<dbReference type="SUPFAM" id="SSF51215">
    <property type="entry name" value="Regulatory protein AraC"/>
    <property type="match status" value="1"/>
</dbReference>
<dbReference type="GO" id="GO:0003677">
    <property type="term" value="F:DNA binding"/>
    <property type="evidence" value="ECO:0007669"/>
    <property type="project" value="UniProtKB-KW"/>
</dbReference>
<evidence type="ECO:0000256" key="3">
    <source>
        <dbReference type="ARBA" id="ARBA00023163"/>
    </source>
</evidence>
<keyword evidence="6" id="KW-1185">Reference proteome</keyword>
<dbReference type="PROSITE" id="PS01124">
    <property type="entry name" value="HTH_ARAC_FAMILY_2"/>
    <property type="match status" value="1"/>
</dbReference>
<proteinExistence type="predicted"/>
<accession>A0ABY1NTY6</accession>
<reference evidence="5 6" key="1">
    <citation type="submission" date="2017-05" db="EMBL/GenBank/DDBJ databases">
        <authorList>
            <person name="Varghese N."/>
            <person name="Submissions S."/>
        </authorList>
    </citation>
    <scope>NUCLEOTIDE SEQUENCE [LARGE SCALE GENOMIC DNA]</scope>
    <source>
        <strain evidence="5 6">DSM 15360</strain>
    </source>
</reference>
<name>A0ABY1NTY6_9BACT</name>
<organism evidence="5 6">
    <name type="scientific">Algoriphagus winogradskyi</name>
    <dbReference type="NCBI Taxonomy" id="237017"/>
    <lineage>
        <taxon>Bacteria</taxon>
        <taxon>Pseudomonadati</taxon>
        <taxon>Bacteroidota</taxon>
        <taxon>Cytophagia</taxon>
        <taxon>Cytophagales</taxon>
        <taxon>Cyclobacteriaceae</taxon>
        <taxon>Algoriphagus</taxon>
    </lineage>
</organism>
<evidence type="ECO:0000313" key="6">
    <source>
        <dbReference type="Proteomes" id="UP001157915"/>
    </source>
</evidence>
<dbReference type="InterPro" id="IPR020449">
    <property type="entry name" value="Tscrpt_reg_AraC-type_HTH"/>
</dbReference>
<dbReference type="PANTHER" id="PTHR43280">
    <property type="entry name" value="ARAC-FAMILY TRANSCRIPTIONAL REGULATOR"/>
    <property type="match status" value="1"/>
</dbReference>
<dbReference type="SUPFAM" id="SSF46689">
    <property type="entry name" value="Homeodomain-like"/>
    <property type="match status" value="1"/>
</dbReference>
<dbReference type="SMART" id="SM00342">
    <property type="entry name" value="HTH_ARAC"/>
    <property type="match status" value="1"/>
</dbReference>
<protein>
    <submittedName>
        <fullName evidence="5">AraC-type DNA-binding protein</fullName>
    </submittedName>
</protein>
<comment type="caution">
    <text evidence="5">The sequence shown here is derived from an EMBL/GenBank/DDBJ whole genome shotgun (WGS) entry which is preliminary data.</text>
</comment>
<feature type="domain" description="HTH araC/xylS-type" evidence="4">
    <location>
        <begin position="194"/>
        <end position="292"/>
    </location>
</feature>
<evidence type="ECO:0000256" key="1">
    <source>
        <dbReference type="ARBA" id="ARBA00023015"/>
    </source>
</evidence>
<evidence type="ECO:0000313" key="5">
    <source>
        <dbReference type="EMBL" id="SMP17372.1"/>
    </source>
</evidence>
<dbReference type="PROSITE" id="PS00041">
    <property type="entry name" value="HTH_ARAC_FAMILY_1"/>
    <property type="match status" value="1"/>
</dbReference>
<dbReference type="Gene3D" id="1.10.10.60">
    <property type="entry name" value="Homeodomain-like"/>
    <property type="match status" value="1"/>
</dbReference>
<dbReference type="InterPro" id="IPR037923">
    <property type="entry name" value="HTH-like"/>
</dbReference>
<evidence type="ECO:0000259" key="4">
    <source>
        <dbReference type="PROSITE" id="PS01124"/>
    </source>
</evidence>
<dbReference type="EMBL" id="FXUA01000002">
    <property type="protein sequence ID" value="SMP17372.1"/>
    <property type="molecule type" value="Genomic_DNA"/>
</dbReference>
<keyword evidence="3" id="KW-0804">Transcription</keyword>
<dbReference type="PRINTS" id="PR00032">
    <property type="entry name" value="HTHARAC"/>
</dbReference>
<dbReference type="PANTHER" id="PTHR43280:SF2">
    <property type="entry name" value="HTH-TYPE TRANSCRIPTIONAL REGULATOR EXSA"/>
    <property type="match status" value="1"/>
</dbReference>
<dbReference type="Pfam" id="PF12833">
    <property type="entry name" value="HTH_18"/>
    <property type="match status" value="1"/>
</dbReference>
<dbReference type="Proteomes" id="UP001157915">
    <property type="component" value="Unassembled WGS sequence"/>
</dbReference>
<sequence length="296" mass="34241">MPHCPFKYQHETLAEVNRFPHIVEFGLRNNNSVTLDSFEVRKANYLQLYYIVDGKFDWIINGKNETLYPGDSALILPGQEIGGAHGYFGIGTLYWIYLKVEKIDSEGYLVLGKWSRIKKSEWQIIGKILESNQKPVMRAGEFSSMFQVMQSEIENSEIGSFTRVNYILDSILILLCRQVTRQAVSRRDFPKSFTNLEESLRKDLSHKWTVEEMATLMGLGTTTFTEKVKNYTGFPPLNYLINIRISEAIRLLKLKDINITDIALETGFYSSQHFSTTFKKLTGHTPNEYRKRYTSN</sequence>
<gene>
    <name evidence="5" type="ORF">SAMN06265367_102780</name>
</gene>
<dbReference type="InterPro" id="IPR009057">
    <property type="entry name" value="Homeodomain-like_sf"/>
</dbReference>